<sequence length="156" mass="18536">MDSANFVPAHFAVPAQLETNRFRLRMLSIADVEKDYEAVIESAERLRTEFPQWDGWPREGFTIEENLRDLQKHQREFEQREAFAYTVVSLDESRVLGCLYLYPSPEETIDAEVLMWVREQDYHQGLSLILYSTVRDWISEAWPFQQVTYPNWPELT</sequence>
<evidence type="ECO:0000313" key="1">
    <source>
        <dbReference type="EMBL" id="MBE9078995.1"/>
    </source>
</evidence>
<comment type="caution">
    <text evidence="1">The sequence shown here is derived from an EMBL/GenBank/DDBJ whole genome shotgun (WGS) entry which is preliminary data.</text>
</comment>
<evidence type="ECO:0000313" key="2">
    <source>
        <dbReference type="Proteomes" id="UP000636505"/>
    </source>
</evidence>
<keyword evidence="2" id="KW-1185">Reference proteome</keyword>
<protein>
    <submittedName>
        <fullName evidence="1">GNAT family N-acetyltransferase</fullName>
    </submittedName>
</protein>
<proteinExistence type="predicted"/>
<dbReference type="SUPFAM" id="SSF55729">
    <property type="entry name" value="Acyl-CoA N-acyltransferases (Nat)"/>
    <property type="match status" value="1"/>
</dbReference>
<dbReference type="Proteomes" id="UP000636505">
    <property type="component" value="Unassembled WGS sequence"/>
</dbReference>
<dbReference type="RefSeq" id="WP_193909453.1">
    <property type="nucleotide sequence ID" value="NZ_JADEXG010000044.1"/>
</dbReference>
<accession>A0A8J7DP28</accession>
<gene>
    <name evidence="1" type="ORF">IQ241_17115</name>
</gene>
<dbReference type="AlphaFoldDB" id="A0A8J7DP28"/>
<dbReference type="Gene3D" id="3.40.630.30">
    <property type="match status" value="1"/>
</dbReference>
<organism evidence="1 2">
    <name type="scientific">Vasconcelosia minhoensis LEGE 07310</name>
    <dbReference type="NCBI Taxonomy" id="915328"/>
    <lineage>
        <taxon>Bacteria</taxon>
        <taxon>Bacillati</taxon>
        <taxon>Cyanobacteriota</taxon>
        <taxon>Cyanophyceae</taxon>
        <taxon>Nodosilineales</taxon>
        <taxon>Cymatolegaceae</taxon>
        <taxon>Vasconcelosia</taxon>
        <taxon>Vasconcelosia minhoensis</taxon>
    </lineage>
</organism>
<dbReference type="InterPro" id="IPR016181">
    <property type="entry name" value="Acyl_CoA_acyltransferase"/>
</dbReference>
<dbReference type="EMBL" id="JADEXG010000044">
    <property type="protein sequence ID" value="MBE9078995.1"/>
    <property type="molecule type" value="Genomic_DNA"/>
</dbReference>
<name>A0A8J7DP28_9CYAN</name>
<reference evidence="1" key="1">
    <citation type="submission" date="2020-10" db="EMBL/GenBank/DDBJ databases">
        <authorList>
            <person name="Castelo-Branco R."/>
            <person name="Eusebio N."/>
            <person name="Adriana R."/>
            <person name="Vieira A."/>
            <person name="Brugerolle De Fraissinette N."/>
            <person name="Rezende De Castro R."/>
            <person name="Schneider M.P."/>
            <person name="Vasconcelos V."/>
            <person name="Leao P.N."/>
        </authorList>
    </citation>
    <scope>NUCLEOTIDE SEQUENCE</scope>
    <source>
        <strain evidence="1">LEGE 07310</strain>
    </source>
</reference>